<dbReference type="EMBL" id="CAJJDN010000178">
    <property type="protein sequence ID" value="CAD8127620.1"/>
    <property type="molecule type" value="Genomic_DNA"/>
</dbReference>
<protein>
    <submittedName>
        <fullName evidence="1">Uncharacterized protein</fullName>
    </submittedName>
</protein>
<gene>
    <name evidence="1" type="ORF">PSON_ATCC_30995.1.T1780053</name>
</gene>
<evidence type="ECO:0000313" key="1">
    <source>
        <dbReference type="EMBL" id="CAD8127620.1"/>
    </source>
</evidence>
<comment type="caution">
    <text evidence="1">The sequence shown here is derived from an EMBL/GenBank/DDBJ whole genome shotgun (WGS) entry which is preliminary data.</text>
</comment>
<sequence length="175" mass="21028">MYKKTIEIKRRRKRQKRIKNNLLNVLQKDQQVQKQEECMKEFNFGQLLQQMVKIIFDRKYFKFNNYQMLNIQENNNRYIYFIQKICPISLQSIQLKKKTEIEQSCSEITQYGKYGKCQNLTLKNKSESNSCCKGQCQKNKKNLVIAELVCMMKRNRNIDVLVTPKGQEYDSQLCK</sequence>
<dbReference type="Proteomes" id="UP000692954">
    <property type="component" value="Unassembled WGS sequence"/>
</dbReference>
<proteinExistence type="predicted"/>
<accession>A0A8S1RKE8</accession>
<organism evidence="1 2">
    <name type="scientific">Paramecium sonneborni</name>
    <dbReference type="NCBI Taxonomy" id="65129"/>
    <lineage>
        <taxon>Eukaryota</taxon>
        <taxon>Sar</taxon>
        <taxon>Alveolata</taxon>
        <taxon>Ciliophora</taxon>
        <taxon>Intramacronucleata</taxon>
        <taxon>Oligohymenophorea</taxon>
        <taxon>Peniculida</taxon>
        <taxon>Parameciidae</taxon>
        <taxon>Paramecium</taxon>
    </lineage>
</organism>
<dbReference type="AlphaFoldDB" id="A0A8S1RKE8"/>
<reference evidence="1" key="1">
    <citation type="submission" date="2021-01" db="EMBL/GenBank/DDBJ databases">
        <authorList>
            <consortium name="Genoscope - CEA"/>
            <person name="William W."/>
        </authorList>
    </citation>
    <scope>NUCLEOTIDE SEQUENCE</scope>
</reference>
<evidence type="ECO:0000313" key="2">
    <source>
        <dbReference type="Proteomes" id="UP000692954"/>
    </source>
</evidence>
<name>A0A8S1RKE8_9CILI</name>
<keyword evidence="2" id="KW-1185">Reference proteome</keyword>